<dbReference type="PROSITE" id="PS50111">
    <property type="entry name" value="CHEMOTAXIS_TRANSDUC_2"/>
    <property type="match status" value="1"/>
</dbReference>
<evidence type="ECO:0000259" key="12">
    <source>
        <dbReference type="PROSITE" id="PS50111"/>
    </source>
</evidence>
<evidence type="ECO:0000313" key="15">
    <source>
        <dbReference type="Proteomes" id="UP000464314"/>
    </source>
</evidence>
<evidence type="ECO:0000256" key="4">
    <source>
        <dbReference type="ARBA" id="ARBA00022692"/>
    </source>
</evidence>
<keyword evidence="6 11" id="KW-0472">Membrane</keyword>
<protein>
    <submittedName>
        <fullName evidence="14">Methyl-accepting chemotaxis protein</fullName>
    </submittedName>
</protein>
<sequence>MKSIKTKLILNFSVLILLVSILLGIISVESSSKSLTGEGERALASLSAEDAKLTESRVDILKRTLEIIALNEVIQSMDWTNQESLLKSMVSSTDFLAIAIVGMDGTAKYTDGTTSDLADRDYIQKALQGETAVSDVLISKVTNEPVIMIAAPIRKNNQVVGAIIGRRDGNSLSELVSDTGYGKNGYGYLINSKGTVIAHPEKDKVLNQFNPIEESKKDASLSSLSRLFQMIVNKKDGVDLYSYQGKDLYAGYSAIKGTDWIFVITADKGEVLSAIPVLRNTIIIIAFLIFILCIIIVYIMGNTITKPIINTVRHAEKIAALDITENINKRYLDKKDEIGVLSKALQGITDSLRGIIGDINNSSEQLAAASEELTATTEQSAMASEEVSATVEEIARGAMDQAKHTEEGSMKADSLGEAIEKDQNYLAGLNDATQKVVEVLQEGLKEIDFLIKKTEENNKASSDIKEVILKTNESSNKIGQASNVISSIAEQTNLLALNAAIEAARAGEAGKGFAVVAEEIRSLAEQSTASTKEIDEMVKELQSNSQNAVHTMEEISSVIKEQTDSVEINKKKYMEIAEAIKNAKEAVEKLNVSGQEMEKMKNEILDTLQNLSAIAEENSASTEQVTSSLEEETASVEEIAKASEGLAAMAQDLQVIINRFKF</sequence>
<evidence type="ECO:0000256" key="8">
    <source>
        <dbReference type="ARBA" id="ARBA00029447"/>
    </source>
</evidence>
<proteinExistence type="inferred from homology"/>
<dbReference type="InterPro" id="IPR033479">
    <property type="entry name" value="dCache_1"/>
</dbReference>
<dbReference type="InterPro" id="IPR029151">
    <property type="entry name" value="Sensor-like_sf"/>
</dbReference>
<evidence type="ECO:0000256" key="1">
    <source>
        <dbReference type="ARBA" id="ARBA00004651"/>
    </source>
</evidence>
<dbReference type="PANTHER" id="PTHR32089">
    <property type="entry name" value="METHYL-ACCEPTING CHEMOTAXIS PROTEIN MCPB"/>
    <property type="match status" value="1"/>
</dbReference>
<feature type="domain" description="HAMP" evidence="13">
    <location>
        <begin position="302"/>
        <end position="357"/>
    </location>
</feature>
<keyword evidence="15" id="KW-1185">Reference proteome</keyword>
<evidence type="ECO:0000259" key="13">
    <source>
        <dbReference type="PROSITE" id="PS50885"/>
    </source>
</evidence>
<reference evidence="14 15" key="1">
    <citation type="submission" date="2020-01" db="EMBL/GenBank/DDBJ databases">
        <title>Genome analysis of Anaerocolumna sp. CBA3638.</title>
        <authorList>
            <person name="Kim J."/>
            <person name="Roh S.W."/>
        </authorList>
    </citation>
    <scope>NUCLEOTIDE SEQUENCE [LARGE SCALE GENOMIC DNA]</scope>
    <source>
        <strain evidence="14 15">CBA3638</strain>
    </source>
</reference>
<evidence type="ECO:0000256" key="5">
    <source>
        <dbReference type="ARBA" id="ARBA00022989"/>
    </source>
</evidence>
<dbReference type="GO" id="GO:0006935">
    <property type="term" value="P:chemotaxis"/>
    <property type="evidence" value="ECO:0007669"/>
    <property type="project" value="UniProtKB-KW"/>
</dbReference>
<dbReference type="CDD" id="cd06225">
    <property type="entry name" value="HAMP"/>
    <property type="match status" value="1"/>
</dbReference>
<dbReference type="GO" id="GO:0005886">
    <property type="term" value="C:plasma membrane"/>
    <property type="evidence" value="ECO:0007669"/>
    <property type="project" value="UniProtKB-SubCell"/>
</dbReference>
<dbReference type="EMBL" id="CP048000">
    <property type="protein sequence ID" value="QHQ60210.1"/>
    <property type="molecule type" value="Genomic_DNA"/>
</dbReference>
<dbReference type="RefSeq" id="WP_161837046.1">
    <property type="nucleotide sequence ID" value="NZ_CP048000.1"/>
</dbReference>
<feature type="domain" description="Methyl-accepting transducer" evidence="12">
    <location>
        <begin position="376"/>
        <end position="626"/>
    </location>
</feature>
<keyword evidence="7 9" id="KW-0807">Transducer</keyword>
<organism evidence="14 15">
    <name type="scientific">Anaerocolumna sedimenticola</name>
    <dbReference type="NCBI Taxonomy" id="2696063"/>
    <lineage>
        <taxon>Bacteria</taxon>
        <taxon>Bacillati</taxon>
        <taxon>Bacillota</taxon>
        <taxon>Clostridia</taxon>
        <taxon>Lachnospirales</taxon>
        <taxon>Lachnospiraceae</taxon>
        <taxon>Anaerocolumna</taxon>
    </lineage>
</organism>
<dbReference type="Gene3D" id="1.10.287.950">
    <property type="entry name" value="Methyl-accepting chemotaxis protein"/>
    <property type="match status" value="1"/>
</dbReference>
<dbReference type="CDD" id="cd12914">
    <property type="entry name" value="PDC1_DGC_like"/>
    <property type="match status" value="1"/>
</dbReference>
<feature type="coiled-coil region" evidence="10">
    <location>
        <begin position="573"/>
        <end position="617"/>
    </location>
</feature>
<evidence type="ECO:0000256" key="11">
    <source>
        <dbReference type="SAM" id="Phobius"/>
    </source>
</evidence>
<dbReference type="CDD" id="cd12912">
    <property type="entry name" value="PDC2_MCP_like"/>
    <property type="match status" value="1"/>
</dbReference>
<dbReference type="InterPro" id="IPR004089">
    <property type="entry name" value="MCPsignal_dom"/>
</dbReference>
<feature type="transmembrane region" description="Helical" evidence="11">
    <location>
        <begin position="282"/>
        <end position="301"/>
    </location>
</feature>
<evidence type="ECO:0000256" key="10">
    <source>
        <dbReference type="SAM" id="Coils"/>
    </source>
</evidence>
<dbReference type="KEGG" id="anr:Ana3638_04995"/>
<dbReference type="SMART" id="SM00283">
    <property type="entry name" value="MA"/>
    <property type="match status" value="1"/>
</dbReference>
<evidence type="ECO:0000313" key="14">
    <source>
        <dbReference type="EMBL" id="QHQ60210.1"/>
    </source>
</evidence>
<evidence type="ECO:0000256" key="2">
    <source>
        <dbReference type="ARBA" id="ARBA00022475"/>
    </source>
</evidence>
<keyword evidence="10" id="KW-0175">Coiled coil</keyword>
<dbReference type="PANTHER" id="PTHR32089:SF112">
    <property type="entry name" value="LYSOZYME-LIKE PROTEIN-RELATED"/>
    <property type="match status" value="1"/>
</dbReference>
<dbReference type="SMART" id="SM00304">
    <property type="entry name" value="HAMP"/>
    <property type="match status" value="2"/>
</dbReference>
<evidence type="ECO:0000256" key="7">
    <source>
        <dbReference type="ARBA" id="ARBA00023224"/>
    </source>
</evidence>
<dbReference type="Proteomes" id="UP000464314">
    <property type="component" value="Chromosome"/>
</dbReference>
<dbReference type="Pfam" id="PF02743">
    <property type="entry name" value="dCache_1"/>
    <property type="match status" value="1"/>
</dbReference>
<comment type="similarity">
    <text evidence="8">Belongs to the methyl-accepting chemotaxis (MCP) protein family.</text>
</comment>
<dbReference type="Gene3D" id="3.30.450.20">
    <property type="entry name" value="PAS domain"/>
    <property type="match status" value="1"/>
</dbReference>
<gene>
    <name evidence="14" type="ORF">Ana3638_04995</name>
</gene>
<evidence type="ECO:0000256" key="3">
    <source>
        <dbReference type="ARBA" id="ARBA00022500"/>
    </source>
</evidence>
<keyword evidence="3" id="KW-0145">Chemotaxis</keyword>
<dbReference type="GO" id="GO:0007165">
    <property type="term" value="P:signal transduction"/>
    <property type="evidence" value="ECO:0007669"/>
    <property type="project" value="UniProtKB-KW"/>
</dbReference>
<dbReference type="InterPro" id="IPR003660">
    <property type="entry name" value="HAMP_dom"/>
</dbReference>
<keyword evidence="4 11" id="KW-0812">Transmembrane</keyword>
<comment type="subcellular location">
    <subcellularLocation>
        <location evidence="1">Cell membrane</location>
        <topology evidence="1">Multi-pass membrane protein</topology>
    </subcellularLocation>
</comment>
<accession>A0A6P1TG88</accession>
<evidence type="ECO:0000256" key="9">
    <source>
        <dbReference type="PROSITE-ProRule" id="PRU00284"/>
    </source>
</evidence>
<dbReference type="AlphaFoldDB" id="A0A6P1TG88"/>
<keyword evidence="2" id="KW-1003">Cell membrane</keyword>
<name>A0A6P1TG88_9FIRM</name>
<evidence type="ECO:0000256" key="6">
    <source>
        <dbReference type="ARBA" id="ARBA00023136"/>
    </source>
</evidence>
<dbReference type="SUPFAM" id="SSF58104">
    <property type="entry name" value="Methyl-accepting chemotaxis protein (MCP) signaling domain"/>
    <property type="match status" value="1"/>
</dbReference>
<keyword evidence="5 11" id="KW-1133">Transmembrane helix</keyword>
<dbReference type="SUPFAM" id="SSF103190">
    <property type="entry name" value="Sensory domain-like"/>
    <property type="match status" value="1"/>
</dbReference>
<dbReference type="PROSITE" id="PS50885">
    <property type="entry name" value="HAMP"/>
    <property type="match status" value="1"/>
</dbReference>
<dbReference type="Pfam" id="PF00015">
    <property type="entry name" value="MCPsignal"/>
    <property type="match status" value="1"/>
</dbReference>